<evidence type="ECO:0000256" key="2">
    <source>
        <dbReference type="SAM" id="Phobius"/>
    </source>
</evidence>
<keyword evidence="2" id="KW-0812">Transmembrane</keyword>
<gene>
    <name evidence="3" type="ORF">EST38_g4602</name>
</gene>
<proteinExistence type="predicted"/>
<evidence type="ECO:0000256" key="1">
    <source>
        <dbReference type="SAM" id="MobiDB-lite"/>
    </source>
</evidence>
<keyword evidence="4" id="KW-1185">Reference proteome</keyword>
<feature type="region of interest" description="Disordered" evidence="1">
    <location>
        <begin position="618"/>
        <end position="665"/>
    </location>
</feature>
<keyword evidence="2" id="KW-1133">Transmembrane helix</keyword>
<feature type="compositionally biased region" description="Low complexity" evidence="1">
    <location>
        <begin position="341"/>
        <end position="356"/>
    </location>
</feature>
<name>A0A4Q2DPF2_9AGAR</name>
<feature type="transmembrane region" description="Helical" evidence="2">
    <location>
        <begin position="71"/>
        <end position="91"/>
    </location>
</feature>
<reference evidence="3 4" key="1">
    <citation type="submission" date="2019-01" db="EMBL/GenBank/DDBJ databases">
        <title>Draft genome sequence of Psathyrella aberdarensis IHI B618.</title>
        <authorList>
            <person name="Buettner E."/>
            <person name="Kellner H."/>
        </authorList>
    </citation>
    <scope>NUCLEOTIDE SEQUENCE [LARGE SCALE GENOMIC DNA]</scope>
    <source>
        <strain evidence="3 4">IHI B618</strain>
    </source>
</reference>
<keyword evidence="2" id="KW-0472">Membrane</keyword>
<evidence type="ECO:0000313" key="3">
    <source>
        <dbReference type="EMBL" id="RXW21241.1"/>
    </source>
</evidence>
<dbReference type="EMBL" id="SDEE01000115">
    <property type="protein sequence ID" value="RXW21241.1"/>
    <property type="molecule type" value="Genomic_DNA"/>
</dbReference>
<feature type="transmembrane region" description="Helical" evidence="2">
    <location>
        <begin position="523"/>
        <end position="547"/>
    </location>
</feature>
<dbReference type="Proteomes" id="UP000290288">
    <property type="component" value="Unassembled WGS sequence"/>
</dbReference>
<feature type="transmembrane region" description="Helical" evidence="2">
    <location>
        <begin position="49"/>
        <end position="65"/>
    </location>
</feature>
<protein>
    <submittedName>
        <fullName evidence="3">Uncharacterized protein</fullName>
    </submittedName>
</protein>
<dbReference type="AlphaFoldDB" id="A0A4Q2DPF2"/>
<dbReference type="OrthoDB" id="3227921at2759"/>
<evidence type="ECO:0000313" key="4">
    <source>
        <dbReference type="Proteomes" id="UP000290288"/>
    </source>
</evidence>
<organism evidence="3 4">
    <name type="scientific">Candolleomyces aberdarensis</name>
    <dbReference type="NCBI Taxonomy" id="2316362"/>
    <lineage>
        <taxon>Eukaryota</taxon>
        <taxon>Fungi</taxon>
        <taxon>Dikarya</taxon>
        <taxon>Basidiomycota</taxon>
        <taxon>Agaricomycotina</taxon>
        <taxon>Agaricomycetes</taxon>
        <taxon>Agaricomycetidae</taxon>
        <taxon>Agaricales</taxon>
        <taxon>Agaricineae</taxon>
        <taxon>Psathyrellaceae</taxon>
        <taxon>Candolleomyces</taxon>
    </lineage>
</organism>
<comment type="caution">
    <text evidence="3">The sequence shown here is derived from an EMBL/GenBank/DDBJ whole genome shotgun (WGS) entry which is preliminary data.</text>
</comment>
<feature type="transmembrane region" description="Helical" evidence="2">
    <location>
        <begin position="112"/>
        <end position="132"/>
    </location>
</feature>
<feature type="transmembrane region" description="Helical" evidence="2">
    <location>
        <begin position="210"/>
        <end position="234"/>
    </location>
</feature>
<feature type="transmembrane region" description="Helical" evidence="2">
    <location>
        <begin position="16"/>
        <end position="37"/>
    </location>
</feature>
<feature type="compositionally biased region" description="Polar residues" evidence="1">
    <location>
        <begin position="648"/>
        <end position="658"/>
    </location>
</feature>
<accession>A0A4Q2DPF2</accession>
<feature type="region of interest" description="Disordered" evidence="1">
    <location>
        <begin position="321"/>
        <end position="356"/>
    </location>
</feature>
<sequence>MPVKVPAFLLNRTLRFFALRLVWVSAIVNLGATIYYLRCPGGTKSIAQHVLLVLPPIVIALHHVVDACFGIPWLLDIPLEVAEIACLIIILKGNYHTSVGWQYQPNDFWLRISTYYILIVSLGFLILIRVAWVTDGWSRGANVLSRMDIREKRHGGRQASASIKSSSSNIDIEKVGRKKKLRSSWALTAGALAGRSIWRRQIAGEPRFLAMLRGIVFLFFLALLVGFLFFMAVMDPIKELAMTSSKMFLMRAIPWGMPPLTEDNKWIVRVKQPKTKDNMMYSLADAVQVYPLWETPSQPSSGSERRSVPVALEKRQGTYSTIPIPSQVGPPSSAPNPPPTSTTSARETSSTTRATSSTKLLLNALDTDSPDILDDAFPDLLVVVDFAALGKAIEQSPTAVSQINVRHHSVHVALALTDNADEINEFVPVTLVPGINLLGIADLIMRQRSTQPVLSTIGWPDLFDTSMAAELAYVVNDPHASLFDLPPGPNIATIRLSARNKATTWRVKQDAREKSVLSGLSSVGGLGSLLGTVFLFLFGSSLLGIMFGMKPLSPFGLFHNFCPEIAQGSQQRYASLRTDIGKIYAEGGVMKYLFDVLIDIDLIVKAIIVEDNVNSGEFEGSTSSLGGVAGSVNEVESDNEAEDGAIPQSANSSQPLMNESRRASS</sequence>